<sequence length="64" mass="7449">MKPSYDEKKQKKSRIVFSDLFSALITDRMRVRRVNAANLAANRRRDDSVLPHANNVISNRRHAI</sequence>
<evidence type="ECO:0000313" key="1">
    <source>
        <dbReference type="EMBL" id="MFM0238891.1"/>
    </source>
</evidence>
<comment type="caution">
    <text evidence="1">The sequence shown here is derived from an EMBL/GenBank/DDBJ whole genome shotgun (WGS) entry which is preliminary data.</text>
</comment>
<protein>
    <submittedName>
        <fullName evidence="1">Uncharacterized protein</fullName>
    </submittedName>
</protein>
<gene>
    <name evidence="1" type="ORF">PQR03_12180</name>
</gene>
<name>A0ABW9BES2_9BURK</name>
<dbReference type="RefSeq" id="WP_408258769.1">
    <property type="nucleotide sequence ID" value="NZ_JAQQCK010000002.1"/>
</dbReference>
<proteinExistence type="predicted"/>
<accession>A0ABW9BES2</accession>
<organism evidence="1 2">
    <name type="scientific">Paraburkholderia phytofirmans</name>
    <dbReference type="NCBI Taxonomy" id="261302"/>
    <lineage>
        <taxon>Bacteria</taxon>
        <taxon>Pseudomonadati</taxon>
        <taxon>Pseudomonadota</taxon>
        <taxon>Betaproteobacteria</taxon>
        <taxon>Burkholderiales</taxon>
        <taxon>Burkholderiaceae</taxon>
        <taxon>Paraburkholderia</taxon>
    </lineage>
</organism>
<dbReference type="EMBL" id="JAQQDR010000004">
    <property type="protein sequence ID" value="MFM0238891.1"/>
    <property type="molecule type" value="Genomic_DNA"/>
</dbReference>
<evidence type="ECO:0000313" key="2">
    <source>
        <dbReference type="Proteomes" id="UP001629274"/>
    </source>
</evidence>
<keyword evidence="2" id="KW-1185">Reference proteome</keyword>
<reference evidence="1 2" key="1">
    <citation type="journal article" date="2024" name="Chem. Sci.">
        <title>Discovery of megapolipeptins by genome mining of a Burkholderiales bacteria collection.</title>
        <authorList>
            <person name="Paulo B.S."/>
            <person name="Recchia M.J.J."/>
            <person name="Lee S."/>
            <person name="Fergusson C.H."/>
            <person name="Romanowski S.B."/>
            <person name="Hernandez A."/>
            <person name="Krull N."/>
            <person name="Liu D.Y."/>
            <person name="Cavanagh H."/>
            <person name="Bos A."/>
            <person name="Gray C.A."/>
            <person name="Murphy B.T."/>
            <person name="Linington R.G."/>
            <person name="Eustaquio A.S."/>
        </authorList>
    </citation>
    <scope>NUCLEOTIDE SEQUENCE [LARGE SCALE GENOMIC DNA]</scope>
    <source>
        <strain evidence="1 2">RL17-351-BIE-A</strain>
    </source>
</reference>
<dbReference type="Proteomes" id="UP001629274">
    <property type="component" value="Unassembled WGS sequence"/>
</dbReference>